<dbReference type="AlphaFoldDB" id="A0A7J7N4T7"/>
<evidence type="ECO:0000313" key="2">
    <source>
        <dbReference type="Proteomes" id="UP000541444"/>
    </source>
</evidence>
<evidence type="ECO:0000313" key="1">
    <source>
        <dbReference type="EMBL" id="KAF6162137.1"/>
    </source>
</evidence>
<organism evidence="1 2">
    <name type="scientific">Kingdonia uniflora</name>
    <dbReference type="NCBI Taxonomy" id="39325"/>
    <lineage>
        <taxon>Eukaryota</taxon>
        <taxon>Viridiplantae</taxon>
        <taxon>Streptophyta</taxon>
        <taxon>Embryophyta</taxon>
        <taxon>Tracheophyta</taxon>
        <taxon>Spermatophyta</taxon>
        <taxon>Magnoliopsida</taxon>
        <taxon>Ranunculales</taxon>
        <taxon>Circaeasteraceae</taxon>
        <taxon>Kingdonia</taxon>
    </lineage>
</organism>
<reference evidence="1 2" key="1">
    <citation type="journal article" date="2020" name="IScience">
        <title>Genome Sequencing of the Endangered Kingdonia uniflora (Circaeasteraceae, Ranunculales) Reveals Potential Mechanisms of Evolutionary Specialization.</title>
        <authorList>
            <person name="Sun Y."/>
            <person name="Deng T."/>
            <person name="Zhang A."/>
            <person name="Moore M.J."/>
            <person name="Landis J.B."/>
            <person name="Lin N."/>
            <person name="Zhang H."/>
            <person name="Zhang X."/>
            <person name="Huang J."/>
            <person name="Zhang X."/>
            <person name="Sun H."/>
            <person name="Wang H."/>
        </authorList>
    </citation>
    <scope>NUCLEOTIDE SEQUENCE [LARGE SCALE GENOMIC DNA]</scope>
    <source>
        <strain evidence="1">TB1705</strain>
        <tissue evidence="1">Leaf</tissue>
    </source>
</reference>
<proteinExistence type="predicted"/>
<comment type="caution">
    <text evidence="1">The sequence shown here is derived from an EMBL/GenBank/DDBJ whole genome shotgun (WGS) entry which is preliminary data.</text>
</comment>
<sequence>IYENLYVFPKLRTLTPAVITPHRRPHPPRTHLQRHSLNTHHHNSLHTSTTTILNSNHKPHLRLPCHRGIPSEDNIKIYLHSLNRNLRRLTRTINPICSLNFKVFNLQITFRTTYSMVNLLSTVKVTQMRQYLLKRRHPRKKKKKKKEERK</sequence>
<accession>A0A7J7N4T7</accession>
<dbReference type="EMBL" id="JACGCM010001055">
    <property type="protein sequence ID" value="KAF6162137.1"/>
    <property type="molecule type" value="Genomic_DNA"/>
</dbReference>
<feature type="non-terminal residue" evidence="1">
    <location>
        <position position="1"/>
    </location>
</feature>
<protein>
    <submittedName>
        <fullName evidence="1">Uncharacterized protein</fullName>
    </submittedName>
</protein>
<gene>
    <name evidence="1" type="ORF">GIB67_008266</name>
</gene>
<keyword evidence="2" id="KW-1185">Reference proteome</keyword>
<dbReference type="Proteomes" id="UP000541444">
    <property type="component" value="Unassembled WGS sequence"/>
</dbReference>
<name>A0A7J7N4T7_9MAGN</name>